<gene>
    <name evidence="8" type="ORF">RIMI_LOCUS3746643</name>
</gene>
<dbReference type="Pfam" id="PF25787">
    <property type="entry name" value="HTH_SB"/>
    <property type="match status" value="1"/>
</dbReference>
<keyword evidence="2" id="KW-0808">Transferase</keyword>
<dbReference type="InterPro" id="IPR000719">
    <property type="entry name" value="Prot_kinase_dom"/>
</dbReference>
<dbReference type="PROSITE" id="PS50011">
    <property type="entry name" value="PROTEIN_KINASE_DOM"/>
    <property type="match status" value="1"/>
</dbReference>
<dbReference type="InterPro" id="IPR057667">
    <property type="entry name" value="HTH_SB"/>
</dbReference>
<dbReference type="Gene3D" id="1.10.10.10">
    <property type="entry name" value="Winged helix-like DNA-binding domain superfamily/Winged helix DNA-binding domain"/>
    <property type="match status" value="1"/>
</dbReference>
<feature type="region of interest" description="Disordered" evidence="6">
    <location>
        <begin position="46"/>
        <end position="67"/>
    </location>
</feature>
<evidence type="ECO:0000313" key="8">
    <source>
        <dbReference type="EMBL" id="CAJ0929288.1"/>
    </source>
</evidence>
<name>A0ABN9L1N4_9NEOB</name>
<reference evidence="8" key="1">
    <citation type="submission" date="2023-07" db="EMBL/GenBank/DDBJ databases">
        <authorList>
            <person name="Stuckert A."/>
        </authorList>
    </citation>
    <scope>NUCLEOTIDE SEQUENCE</scope>
</reference>
<dbReference type="Gene3D" id="1.10.510.10">
    <property type="entry name" value="Transferase(Phosphotransferase) domain 1"/>
    <property type="match status" value="1"/>
</dbReference>
<evidence type="ECO:0000256" key="5">
    <source>
        <dbReference type="ARBA" id="ARBA00022840"/>
    </source>
</evidence>
<dbReference type="PANTHER" id="PTHR24351">
    <property type="entry name" value="RIBOSOMAL PROTEIN S6 KINASE"/>
    <property type="match status" value="1"/>
</dbReference>
<comment type="caution">
    <text evidence="8">The sequence shown here is derived from an EMBL/GenBank/DDBJ whole genome shotgun (WGS) entry which is preliminary data.</text>
</comment>
<protein>
    <recommendedName>
        <fullName evidence="7">Protein kinase domain-containing protein</fullName>
    </recommendedName>
</protein>
<accession>A0ABN9L1N4</accession>
<keyword evidence="5" id="KW-0067">ATP-binding</keyword>
<dbReference type="InterPro" id="IPR036388">
    <property type="entry name" value="WH-like_DNA-bd_sf"/>
</dbReference>
<keyword evidence="1" id="KW-0723">Serine/threonine-protein kinase</keyword>
<evidence type="ECO:0000313" key="9">
    <source>
        <dbReference type="Proteomes" id="UP001176940"/>
    </source>
</evidence>
<dbReference type="Pfam" id="PF00069">
    <property type="entry name" value="Pkinase"/>
    <property type="match status" value="1"/>
</dbReference>
<evidence type="ECO:0000256" key="4">
    <source>
        <dbReference type="ARBA" id="ARBA00022777"/>
    </source>
</evidence>
<dbReference type="EMBL" id="CAUEEQ010005728">
    <property type="protein sequence ID" value="CAJ0929288.1"/>
    <property type="molecule type" value="Genomic_DNA"/>
</dbReference>
<evidence type="ECO:0000256" key="6">
    <source>
        <dbReference type="SAM" id="MobiDB-lite"/>
    </source>
</evidence>
<dbReference type="InterPro" id="IPR036397">
    <property type="entry name" value="RNaseH_sf"/>
</dbReference>
<keyword evidence="4" id="KW-0418">Kinase</keyword>
<dbReference type="Gene3D" id="3.30.420.10">
    <property type="entry name" value="Ribonuclease H-like superfamily/Ribonuclease H"/>
    <property type="match status" value="1"/>
</dbReference>
<keyword evidence="3" id="KW-0547">Nucleotide-binding</keyword>
<dbReference type="SUPFAM" id="SSF56112">
    <property type="entry name" value="Protein kinase-like (PK-like)"/>
    <property type="match status" value="1"/>
</dbReference>
<dbReference type="SMART" id="SM00220">
    <property type="entry name" value="S_TKc"/>
    <property type="match status" value="1"/>
</dbReference>
<sequence length="618" mass="69821">MAAGASVSSDDERLYHSDQNSHWNESAGRQIRRAHCACARHFGTLRRSGKKTDGPRQDRDSIATGSVPQDWRIANVVPIFKKGSKSEPGNYRPFSRSKGSISEITGAHQLMNSGDIGFSGLGDDISTVVLASVRGQNIYKAIRIFEKQDNAKALRGSEEKELSQEIRKKIIDKHVKSKSYEIISKELDVPVNTVTHIQKFKLHGTVANLPGLGRKRKIDDKSKRRIIRMVIKEPRKTSKQIKGELQALGTSVSDRTIHRCMSKSGLHGRWPKRTQLFKRNHKKPDWNLPNYMLTSHKASGRMSYETDETKIELLGKAHQLYVHRWKNEAYQQKNTVPTVKHGGGSVMFWGCFAASGTGFLDSVQDTMKSQDYQGILEKNVLSSVRKLSPSCRDNKPANIILDKDGHVQIIDLGVAKDCLTASSKIYGWTGTFRYMAPEVLLETVPPRSNGPQKQIVYKTITTEKPKFPTWLDVDVKHLIKKLLRKNPESRLGVSRNIRDHPFFGTICWEELEQRSALPPFIPFNVNEETPPLPKKRARLASELTETAKDGTVWHEVQVGKHLHLTPIEPYPTDGEPSAKARRSVQSRLQSFLCFISLDMLRSIEGWTTQHACHTEQVD</sequence>
<evidence type="ECO:0000256" key="1">
    <source>
        <dbReference type="ARBA" id="ARBA00022527"/>
    </source>
</evidence>
<organism evidence="8 9">
    <name type="scientific">Ranitomeya imitator</name>
    <name type="common">mimic poison frog</name>
    <dbReference type="NCBI Taxonomy" id="111125"/>
    <lineage>
        <taxon>Eukaryota</taxon>
        <taxon>Metazoa</taxon>
        <taxon>Chordata</taxon>
        <taxon>Craniata</taxon>
        <taxon>Vertebrata</taxon>
        <taxon>Euteleostomi</taxon>
        <taxon>Amphibia</taxon>
        <taxon>Batrachia</taxon>
        <taxon>Anura</taxon>
        <taxon>Neobatrachia</taxon>
        <taxon>Hyloidea</taxon>
        <taxon>Dendrobatidae</taxon>
        <taxon>Dendrobatinae</taxon>
        <taxon>Ranitomeya</taxon>
    </lineage>
</organism>
<dbReference type="Pfam" id="PF01498">
    <property type="entry name" value="HTH_Tnp_Tc3_2"/>
    <property type="match status" value="1"/>
</dbReference>
<dbReference type="SUPFAM" id="SSF46689">
    <property type="entry name" value="Homeodomain-like"/>
    <property type="match status" value="1"/>
</dbReference>
<evidence type="ECO:0000256" key="2">
    <source>
        <dbReference type="ARBA" id="ARBA00022679"/>
    </source>
</evidence>
<keyword evidence="9" id="KW-1185">Reference proteome</keyword>
<feature type="compositionally biased region" description="Basic and acidic residues" evidence="6">
    <location>
        <begin position="50"/>
        <end position="61"/>
    </location>
</feature>
<dbReference type="InterPro" id="IPR002492">
    <property type="entry name" value="Transposase_Tc1-like"/>
</dbReference>
<dbReference type="InterPro" id="IPR009057">
    <property type="entry name" value="Homeodomain-like_sf"/>
</dbReference>
<evidence type="ECO:0000259" key="7">
    <source>
        <dbReference type="PROSITE" id="PS50011"/>
    </source>
</evidence>
<proteinExistence type="predicted"/>
<evidence type="ECO:0000256" key="3">
    <source>
        <dbReference type="ARBA" id="ARBA00022741"/>
    </source>
</evidence>
<dbReference type="Proteomes" id="UP001176940">
    <property type="component" value="Unassembled WGS sequence"/>
</dbReference>
<dbReference type="InterPro" id="IPR011009">
    <property type="entry name" value="Kinase-like_dom_sf"/>
</dbReference>
<feature type="domain" description="Protein kinase" evidence="7">
    <location>
        <begin position="105"/>
        <end position="503"/>
    </location>
</feature>